<dbReference type="GO" id="GO:0003700">
    <property type="term" value="F:DNA-binding transcription factor activity"/>
    <property type="evidence" value="ECO:0007669"/>
    <property type="project" value="InterPro"/>
</dbReference>
<organism evidence="8 9">
    <name type="scientific">Bos mutus</name>
    <name type="common">wild yak</name>
    <dbReference type="NCBI Taxonomy" id="72004"/>
    <lineage>
        <taxon>Eukaryota</taxon>
        <taxon>Metazoa</taxon>
        <taxon>Chordata</taxon>
        <taxon>Craniata</taxon>
        <taxon>Vertebrata</taxon>
        <taxon>Euteleostomi</taxon>
        <taxon>Mammalia</taxon>
        <taxon>Eutheria</taxon>
        <taxon>Laurasiatheria</taxon>
        <taxon>Artiodactyla</taxon>
        <taxon>Ruminantia</taxon>
        <taxon>Pecora</taxon>
        <taxon>Bovidae</taxon>
        <taxon>Bovinae</taxon>
        <taxon>Bos</taxon>
    </lineage>
</organism>
<evidence type="ECO:0000256" key="5">
    <source>
        <dbReference type="ARBA" id="ARBA00023242"/>
    </source>
</evidence>
<evidence type="ECO:0000259" key="7">
    <source>
        <dbReference type="PROSITE" id="PS50252"/>
    </source>
</evidence>
<dbReference type="GO" id="GO:0005634">
    <property type="term" value="C:nucleus"/>
    <property type="evidence" value="ECO:0007669"/>
    <property type="project" value="UniProtKB-SubCell"/>
</dbReference>
<dbReference type="PROSITE" id="PS01283">
    <property type="entry name" value="TBOX_1"/>
    <property type="match status" value="1"/>
</dbReference>
<evidence type="ECO:0000256" key="3">
    <source>
        <dbReference type="ARBA" id="ARBA00023125"/>
    </source>
</evidence>
<dbReference type="InterPro" id="IPR008967">
    <property type="entry name" value="p53-like_TF_DNA-bd_sf"/>
</dbReference>
<dbReference type="Pfam" id="PF00907">
    <property type="entry name" value="T-box"/>
    <property type="match status" value="1"/>
</dbReference>
<dbReference type="GO" id="GO:0006487">
    <property type="term" value="P:protein N-linked glycosylation"/>
    <property type="evidence" value="ECO:0007669"/>
    <property type="project" value="TreeGrafter"/>
</dbReference>
<comment type="caution">
    <text evidence="8">The sequence shown here is derived from an EMBL/GenBank/DDBJ whole genome shotgun (WGS) entry which is preliminary data.</text>
</comment>
<dbReference type="PRINTS" id="PR00937">
    <property type="entry name" value="TBOX"/>
</dbReference>
<dbReference type="InterPro" id="IPR018186">
    <property type="entry name" value="TF_T-box_CS"/>
</dbReference>
<dbReference type="PANTHER" id="PTHR12062">
    <property type="entry name" value="N-ACETYLGLUCOSAMINYLTRANSFERASE VI"/>
    <property type="match status" value="1"/>
</dbReference>
<dbReference type="PROSITE" id="PS50252">
    <property type="entry name" value="TBOX_3"/>
    <property type="match status" value="1"/>
</dbReference>
<reference evidence="8" key="1">
    <citation type="submission" date="2019-10" db="EMBL/GenBank/DDBJ databases">
        <title>The sequence and de novo assembly of the wild yak genome.</title>
        <authorList>
            <person name="Liu Y."/>
        </authorList>
    </citation>
    <scope>NUCLEOTIDE SEQUENCE [LARGE SCALE GENOMIC DNA]</scope>
    <source>
        <strain evidence="8">WY2019</strain>
    </source>
</reference>
<keyword evidence="3 6" id="KW-0238">DNA-binding</keyword>
<comment type="subcellular location">
    <subcellularLocation>
        <location evidence="1 6">Nucleus</location>
    </subcellularLocation>
</comment>
<keyword evidence="9" id="KW-1185">Reference proteome</keyword>
<dbReference type="InterPro" id="IPR036960">
    <property type="entry name" value="T-box_sf"/>
</dbReference>
<dbReference type="InterPro" id="IPR006759">
    <property type="entry name" value="Glyco_transf_54"/>
</dbReference>
<dbReference type="PROSITE" id="PS01264">
    <property type="entry name" value="TBOX_2"/>
    <property type="match status" value="1"/>
</dbReference>
<dbReference type="FunFam" id="2.60.40.820:FF:000002">
    <property type="entry name" value="T-box transcription factor Brachyury"/>
    <property type="match status" value="1"/>
</dbReference>
<keyword evidence="4" id="KW-0804">Transcription</keyword>
<dbReference type="InterPro" id="IPR057279">
    <property type="entry name" value="MGAT4"/>
</dbReference>
<dbReference type="Proteomes" id="UP000322234">
    <property type="component" value="Unassembled WGS sequence"/>
</dbReference>
<evidence type="ECO:0000313" key="9">
    <source>
        <dbReference type="Proteomes" id="UP000322234"/>
    </source>
</evidence>
<dbReference type="AlphaFoldDB" id="A0A6B0S0G9"/>
<evidence type="ECO:0000256" key="2">
    <source>
        <dbReference type="ARBA" id="ARBA00023015"/>
    </source>
</evidence>
<dbReference type="InterPro" id="IPR046360">
    <property type="entry name" value="T-box_DNA-bd"/>
</dbReference>
<comment type="caution">
    <text evidence="6">Lacks conserved residue(s) required for the propagation of feature annotation.</text>
</comment>
<keyword evidence="5 6" id="KW-0539">Nucleus</keyword>
<sequence>MSELDTQKTCDGTVSRLLNVVESELQAGREKGDPTEKQLQIILEDAPLWQRFKEVTNEMIVTKNGRRMFPVLKISITGLDPNAMYSLLLDFVPTDSHRWKYVNGEWVPAGKPEVSSHSCVYIHPDSPNFGAHWMKAPISFSKVKLTNKLNGGGQIMLNSLHKYEPQVHIVRVGDAHRMVMNCSFPETQFIAITALKIKYNPFAKAFLDAKERNHLKDIPEAMSESQHVTYSHLGGWIFSNPDGVCTAGNTNYQYTTPLPLSAPHTHHGCEHYPGIRGHHRQAPYPSAYMHRNHSPSVNLIESSSNNLQVFSGADNWTSLSSTPHASILSVPHTSGPVNPGPSPHPCLWTINNSGGGPAGSGSEVYANSPGAFLLGNPAVTSPVSTQTPTSVSVEVLGEPSLTSIAMSTWTAVASHSFTGWGSPDMLPLHQKTESPEHLRGMELSACAPRKKSQMELQLQLSVSPEAFREWKPQNGSLRKENPFDTASFLSLQEKEMVAWQRARMQISPSRTNHLETFKDIQKNSEPLKNVNSCILIGAPPLKKRLLTIGISSMKRPQRSYLLDTLESLFYSSSLSEQKHFIVLVHLADPDPMWRGQVISNISTIFKPYIQASQLVVINTPLKSYLPLKSLKRNFNDAPAYVAFRSKRNMDYAFLMNFATNHSDYFLTIEDDVKCVPGFVTQIATTVSAWENKPWVTLEFSPLGFTGKLFRTKDLPCFVNFLLLFYQEMPCDSLLSHFHDLLMQQTPVQFLPSLFQHMGNYFSFEGKFNNLTDKEFEEDDISSPNNPAASIYTSLKATNDSVPMNAYSLNKNFFYAKSAEAGSHLTVVLDSPAKVFRVQVLTGSDLKGENQLKEGQIELGYDFNDQINDCDDYILLGLLVNGILNKQVLSNKSGKKILSPA</sequence>
<dbReference type="Pfam" id="PF04666">
    <property type="entry name" value="MGAT4_cons"/>
    <property type="match status" value="1"/>
</dbReference>
<dbReference type="GO" id="GO:0045893">
    <property type="term" value="P:positive regulation of DNA-templated transcription"/>
    <property type="evidence" value="ECO:0007669"/>
    <property type="project" value="InterPro"/>
</dbReference>
<name>A0A6B0S0G9_9CETA</name>
<dbReference type="EMBL" id="VBQZ03000147">
    <property type="protein sequence ID" value="MXQ95830.1"/>
    <property type="molecule type" value="Genomic_DNA"/>
</dbReference>
<evidence type="ECO:0000256" key="6">
    <source>
        <dbReference type="PROSITE-ProRule" id="PRU00201"/>
    </source>
</evidence>
<dbReference type="GO" id="GO:0008375">
    <property type="term" value="F:acetylglucosaminyltransferase activity"/>
    <property type="evidence" value="ECO:0007669"/>
    <property type="project" value="TreeGrafter"/>
</dbReference>
<dbReference type="SMART" id="SM00425">
    <property type="entry name" value="TBOX"/>
    <property type="match status" value="1"/>
</dbReference>
<evidence type="ECO:0000256" key="1">
    <source>
        <dbReference type="ARBA" id="ARBA00004123"/>
    </source>
</evidence>
<evidence type="ECO:0000313" key="8">
    <source>
        <dbReference type="EMBL" id="MXQ95830.1"/>
    </source>
</evidence>
<proteinExistence type="predicted"/>
<evidence type="ECO:0000256" key="4">
    <source>
        <dbReference type="ARBA" id="ARBA00023163"/>
    </source>
</evidence>
<gene>
    <name evidence="8" type="ORF">E5288_WYG020131</name>
</gene>
<dbReference type="InterPro" id="IPR002070">
    <property type="entry name" value="TF_Brachyury"/>
</dbReference>
<dbReference type="PANTHER" id="PTHR12062:SF30">
    <property type="entry name" value="ALPHA-1,3-MANNOSYL-GLYCOPROTEIN 4-BETA-N-ACETYLGLUCOSAMINYLTRANSFERASE C"/>
    <property type="match status" value="1"/>
</dbReference>
<feature type="domain" description="T-box" evidence="7">
    <location>
        <begin position="43"/>
        <end position="208"/>
    </location>
</feature>
<dbReference type="PRINTS" id="PR00938">
    <property type="entry name" value="BRACHYURY"/>
</dbReference>
<keyword evidence="2" id="KW-0805">Transcription regulation</keyword>
<dbReference type="Gene3D" id="2.60.40.820">
    <property type="entry name" value="Transcription factor, T-box"/>
    <property type="match status" value="1"/>
</dbReference>
<dbReference type="GO" id="GO:0003677">
    <property type="term" value="F:DNA binding"/>
    <property type="evidence" value="ECO:0007669"/>
    <property type="project" value="UniProtKB-UniRule"/>
</dbReference>
<accession>A0A6B0S0G9</accession>
<dbReference type="SUPFAM" id="SSF49417">
    <property type="entry name" value="p53-like transcription factors"/>
    <property type="match status" value="1"/>
</dbReference>
<protein>
    <recommendedName>
        <fullName evidence="7">T-box domain-containing protein</fullName>
    </recommendedName>
</protein>